<comment type="caution">
    <text evidence="5">The sequence shown here is derived from an EMBL/GenBank/DDBJ whole genome shotgun (WGS) entry which is preliminary data.</text>
</comment>
<accession>A0A4Q7L4G1</accession>
<evidence type="ECO:0000256" key="2">
    <source>
        <dbReference type="SAM" id="MobiDB-lite"/>
    </source>
</evidence>
<dbReference type="InterPro" id="IPR001424">
    <property type="entry name" value="SOD_Cu_Zn_dom"/>
</dbReference>
<feature type="domain" description="Superoxide dismutase copper/zinc binding" evidence="4">
    <location>
        <begin position="82"/>
        <end position="204"/>
    </location>
</feature>
<keyword evidence="3" id="KW-0732">Signal</keyword>
<protein>
    <submittedName>
        <fullName evidence="5">Cu-Zn family superoxide dismutase</fullName>
    </submittedName>
</protein>
<dbReference type="Proteomes" id="UP000294257">
    <property type="component" value="Unassembled WGS sequence"/>
</dbReference>
<evidence type="ECO:0000259" key="4">
    <source>
        <dbReference type="Pfam" id="PF00080"/>
    </source>
</evidence>
<comment type="similarity">
    <text evidence="1">Belongs to the Cu-Zn superoxide dismutase family.</text>
</comment>
<evidence type="ECO:0000313" key="6">
    <source>
        <dbReference type="Proteomes" id="UP000294257"/>
    </source>
</evidence>
<dbReference type="GO" id="GO:0006801">
    <property type="term" value="P:superoxide metabolic process"/>
    <property type="evidence" value="ECO:0007669"/>
    <property type="project" value="InterPro"/>
</dbReference>
<dbReference type="AlphaFoldDB" id="A0A4Q7L4G1"/>
<dbReference type="Pfam" id="PF00080">
    <property type="entry name" value="Sod_Cu"/>
    <property type="match status" value="1"/>
</dbReference>
<feature type="signal peptide" evidence="3">
    <location>
        <begin position="1"/>
        <end position="37"/>
    </location>
</feature>
<organism evidence="5 6">
    <name type="scientific">Herbihabitans rhizosphaerae</name>
    <dbReference type="NCBI Taxonomy" id="1872711"/>
    <lineage>
        <taxon>Bacteria</taxon>
        <taxon>Bacillati</taxon>
        <taxon>Actinomycetota</taxon>
        <taxon>Actinomycetes</taxon>
        <taxon>Pseudonocardiales</taxon>
        <taxon>Pseudonocardiaceae</taxon>
        <taxon>Herbihabitans</taxon>
    </lineage>
</organism>
<evidence type="ECO:0000256" key="3">
    <source>
        <dbReference type="SAM" id="SignalP"/>
    </source>
</evidence>
<gene>
    <name evidence="5" type="ORF">EV193_10140</name>
</gene>
<dbReference type="EMBL" id="SGWQ01000001">
    <property type="protein sequence ID" value="RZS44165.1"/>
    <property type="molecule type" value="Genomic_DNA"/>
</dbReference>
<proteinExistence type="inferred from homology"/>
<dbReference type="InterPro" id="IPR036423">
    <property type="entry name" value="SOD-like_Cu/Zn_dom_sf"/>
</dbReference>
<dbReference type="GO" id="GO:0046872">
    <property type="term" value="F:metal ion binding"/>
    <property type="evidence" value="ECO:0007669"/>
    <property type="project" value="InterPro"/>
</dbReference>
<feature type="region of interest" description="Disordered" evidence="2">
    <location>
        <begin position="34"/>
        <end position="53"/>
    </location>
</feature>
<feature type="chain" id="PRO_5020809118" evidence="3">
    <location>
        <begin position="38"/>
        <end position="209"/>
    </location>
</feature>
<keyword evidence="6" id="KW-1185">Reference proteome</keyword>
<dbReference type="PROSITE" id="PS51257">
    <property type="entry name" value="PROKAR_LIPOPROTEIN"/>
    <property type="match status" value="1"/>
</dbReference>
<dbReference type="SUPFAM" id="SSF49329">
    <property type="entry name" value="Cu,Zn superoxide dismutase-like"/>
    <property type="match status" value="1"/>
</dbReference>
<name>A0A4Q7L4G1_9PSEU</name>
<sequence>MTTATIRYEAGMQRTSAVLIATAALAALLAGCGDDQAQSPPPSPTSAPAGGFTAKAGGTLAPFTPGAKAVGYIPGLAPAQASGEATMTASATGVVTDLSVTGLLPNRQYGAHAHVKPCGAKGDDAGPHFQFKADPVTPSVDPAYANPRNEIWLDFGTDASGKATVKSTVDWQLTDRRPGSIVIHETHTHTEVGKAGTAGGRVACLTLTS</sequence>
<evidence type="ECO:0000256" key="1">
    <source>
        <dbReference type="ARBA" id="ARBA00010457"/>
    </source>
</evidence>
<reference evidence="5 6" key="1">
    <citation type="submission" date="2019-02" db="EMBL/GenBank/DDBJ databases">
        <title>Genomic Encyclopedia of Type Strains, Phase IV (KMG-IV): sequencing the most valuable type-strain genomes for metagenomic binning, comparative biology and taxonomic classification.</title>
        <authorList>
            <person name="Goeker M."/>
        </authorList>
    </citation>
    <scope>NUCLEOTIDE SEQUENCE [LARGE SCALE GENOMIC DNA]</scope>
    <source>
        <strain evidence="5 6">DSM 101727</strain>
    </source>
</reference>
<evidence type="ECO:0000313" key="5">
    <source>
        <dbReference type="EMBL" id="RZS44165.1"/>
    </source>
</evidence>
<dbReference type="Gene3D" id="2.60.40.200">
    <property type="entry name" value="Superoxide dismutase, copper/zinc binding domain"/>
    <property type="match status" value="1"/>
</dbReference>